<comment type="caution">
    <text evidence="1">The sequence shown here is derived from an EMBL/GenBank/DDBJ whole genome shotgun (WGS) entry which is preliminary data.</text>
</comment>
<dbReference type="AlphaFoldDB" id="A0A0B2USV9"/>
<sequence length="198" mass="22392">MVLSVAFMSMLIPNVENEKPKREGKCAIDRGLWRSIVTINANRLPCLKFSCLNEPLRSLTTKCDNCLQCRADGRRFCLLIDDECRCADPIPHSCAPKSGNNSVEICYVPANSLLRMLDMNTDDDSSITIEIDRFWENEDETLHFRNLTLNAVYAVKDLVDCADHGRFAKAKLIGNNLCFTKYRIPMPSIDYTSDDVSS</sequence>
<keyword evidence="2" id="KW-1185">Reference proteome</keyword>
<gene>
    <name evidence="1" type="ORF">Tcan_05806</name>
</gene>
<reference evidence="1 2" key="1">
    <citation type="submission" date="2014-11" db="EMBL/GenBank/DDBJ databases">
        <title>Genetic blueprint of the zoonotic pathogen Toxocara canis.</title>
        <authorList>
            <person name="Zhu X.-Q."/>
            <person name="Korhonen P.K."/>
            <person name="Cai H."/>
            <person name="Young N.D."/>
            <person name="Nejsum P."/>
            <person name="von Samson-Himmelstjerna G."/>
            <person name="Boag P.R."/>
            <person name="Tan P."/>
            <person name="Li Q."/>
            <person name="Min J."/>
            <person name="Yang Y."/>
            <person name="Wang X."/>
            <person name="Fang X."/>
            <person name="Hall R.S."/>
            <person name="Hofmann A."/>
            <person name="Sternberg P.W."/>
            <person name="Jex A.R."/>
            <person name="Gasser R.B."/>
        </authorList>
    </citation>
    <scope>NUCLEOTIDE SEQUENCE [LARGE SCALE GENOMIC DNA]</scope>
    <source>
        <strain evidence="1">PN_DK_2014</strain>
    </source>
</reference>
<dbReference type="EMBL" id="JPKZ01004121">
    <property type="protein sequence ID" value="KHN71995.1"/>
    <property type="molecule type" value="Genomic_DNA"/>
</dbReference>
<proteinExistence type="predicted"/>
<dbReference type="Proteomes" id="UP000031036">
    <property type="component" value="Unassembled WGS sequence"/>
</dbReference>
<evidence type="ECO:0000313" key="2">
    <source>
        <dbReference type="Proteomes" id="UP000031036"/>
    </source>
</evidence>
<organism evidence="1 2">
    <name type="scientific">Toxocara canis</name>
    <name type="common">Canine roundworm</name>
    <dbReference type="NCBI Taxonomy" id="6265"/>
    <lineage>
        <taxon>Eukaryota</taxon>
        <taxon>Metazoa</taxon>
        <taxon>Ecdysozoa</taxon>
        <taxon>Nematoda</taxon>
        <taxon>Chromadorea</taxon>
        <taxon>Rhabditida</taxon>
        <taxon>Spirurina</taxon>
        <taxon>Ascaridomorpha</taxon>
        <taxon>Ascaridoidea</taxon>
        <taxon>Toxocaridae</taxon>
        <taxon>Toxocara</taxon>
    </lineage>
</organism>
<name>A0A0B2USV9_TOXCA</name>
<evidence type="ECO:0000313" key="1">
    <source>
        <dbReference type="EMBL" id="KHN71995.1"/>
    </source>
</evidence>
<protein>
    <submittedName>
        <fullName evidence="1">Uncharacterized protein</fullName>
    </submittedName>
</protein>
<accession>A0A0B2USV9</accession>